<dbReference type="EMBL" id="UYRS01018292">
    <property type="protein sequence ID" value="VDK31470.1"/>
    <property type="molecule type" value="Genomic_DNA"/>
</dbReference>
<sequence>MNYVLPDGWEEMVQLFYYETLGRRCDKLIQINGRQMSLELYAFESVPSTSMCTRWELRFPWFTYRYCSVVKICGSNKRYVARAKAMCTKHDGALFVTGKFKDDEEGMAGKPHFCIFLTSNVTQSDFHAGYILTGTLQRGDRRKNDWETTHFAMVRRKGY</sequence>
<name>A0A0R3W0M8_TAEAS</name>
<dbReference type="OrthoDB" id="9974612at2759"/>
<protein>
    <submittedName>
        <fullName evidence="3">C-type lectin domain-containing protein</fullName>
    </submittedName>
</protein>
<proteinExistence type="predicted"/>
<dbReference type="AlphaFoldDB" id="A0A0R3W0M8"/>
<reference evidence="3" key="1">
    <citation type="submission" date="2017-02" db="UniProtKB">
        <authorList>
            <consortium name="WormBaseParasite"/>
        </authorList>
    </citation>
    <scope>IDENTIFICATION</scope>
</reference>
<evidence type="ECO:0000313" key="2">
    <source>
        <dbReference type="Proteomes" id="UP000282613"/>
    </source>
</evidence>
<keyword evidence="2" id="KW-1185">Reference proteome</keyword>
<gene>
    <name evidence="1" type="ORF">TASK_LOCUS3224</name>
</gene>
<dbReference type="Proteomes" id="UP000282613">
    <property type="component" value="Unassembled WGS sequence"/>
</dbReference>
<evidence type="ECO:0000313" key="1">
    <source>
        <dbReference type="EMBL" id="VDK31470.1"/>
    </source>
</evidence>
<dbReference type="WBParaSite" id="TASK_0000322301-mRNA-1">
    <property type="protein sequence ID" value="TASK_0000322301-mRNA-1"/>
    <property type="gene ID" value="TASK_0000322301"/>
</dbReference>
<organism evidence="3">
    <name type="scientific">Taenia asiatica</name>
    <name type="common">Asian tapeworm</name>
    <dbReference type="NCBI Taxonomy" id="60517"/>
    <lineage>
        <taxon>Eukaryota</taxon>
        <taxon>Metazoa</taxon>
        <taxon>Spiralia</taxon>
        <taxon>Lophotrochozoa</taxon>
        <taxon>Platyhelminthes</taxon>
        <taxon>Cestoda</taxon>
        <taxon>Eucestoda</taxon>
        <taxon>Cyclophyllidea</taxon>
        <taxon>Taeniidae</taxon>
        <taxon>Taenia</taxon>
    </lineage>
</organism>
<evidence type="ECO:0000313" key="3">
    <source>
        <dbReference type="WBParaSite" id="TASK_0000322301-mRNA-1"/>
    </source>
</evidence>
<reference evidence="1 2" key="2">
    <citation type="submission" date="2018-11" db="EMBL/GenBank/DDBJ databases">
        <authorList>
            <consortium name="Pathogen Informatics"/>
        </authorList>
    </citation>
    <scope>NUCLEOTIDE SEQUENCE [LARGE SCALE GENOMIC DNA]</scope>
</reference>
<accession>A0A0R3W0M8</accession>